<dbReference type="SUPFAM" id="SSF52218">
    <property type="entry name" value="Flavoproteins"/>
    <property type="match status" value="1"/>
</dbReference>
<keyword evidence="4" id="KW-0288">FMN</keyword>
<feature type="domain" description="NADPH-dependent FMN reductase-like" evidence="6">
    <location>
        <begin position="1"/>
        <end position="124"/>
    </location>
</feature>
<dbReference type="EMBL" id="CP036172">
    <property type="protein sequence ID" value="QSZ66909.1"/>
    <property type="molecule type" value="Genomic_DNA"/>
</dbReference>
<evidence type="ECO:0000313" key="8">
    <source>
        <dbReference type="Proteomes" id="UP001042704"/>
    </source>
</evidence>
<dbReference type="AlphaFoldDB" id="A0A8A3S4W1"/>
<protein>
    <submittedName>
        <fullName evidence="7">Flavodoxin family protein</fullName>
    </submittedName>
</protein>
<comment type="cofactor">
    <cofactor evidence="1">
        <name>FMN</name>
        <dbReference type="ChEBI" id="CHEBI:58210"/>
    </cofactor>
</comment>
<accession>A0A8A3S4W1</accession>
<evidence type="ECO:0000256" key="4">
    <source>
        <dbReference type="ARBA" id="ARBA00022643"/>
    </source>
</evidence>
<reference evidence="7" key="1">
    <citation type="journal article" date="2001" name="Int. J. Syst. Evol. Microbiol.">
        <title>Methanofollis aquaemaris sp. nov., a methanogen isolated from an aquaculture fish pond.</title>
        <authorList>
            <person name="Lai M.C."/>
            <person name="Chen S.C."/>
        </authorList>
    </citation>
    <scope>NUCLEOTIDE SEQUENCE</scope>
    <source>
        <strain evidence="7">N2F9704</strain>
    </source>
</reference>
<keyword evidence="3" id="KW-0285">Flavoprotein</keyword>
<evidence type="ECO:0000259" key="6">
    <source>
        <dbReference type="Pfam" id="PF03358"/>
    </source>
</evidence>
<dbReference type="Pfam" id="PF03358">
    <property type="entry name" value="FMN_red"/>
    <property type="match status" value="1"/>
</dbReference>
<dbReference type="PANTHER" id="PTHR43278">
    <property type="entry name" value="NAD(P)H-DEPENDENT FMN-CONTAINING OXIDOREDUCTASE YWQN-RELATED"/>
    <property type="match status" value="1"/>
</dbReference>
<evidence type="ECO:0000256" key="2">
    <source>
        <dbReference type="ARBA" id="ARBA00001966"/>
    </source>
</evidence>
<name>A0A8A3S4W1_9EURY</name>
<dbReference type="InterPro" id="IPR029039">
    <property type="entry name" value="Flavoprotein-like_sf"/>
</dbReference>
<evidence type="ECO:0000256" key="5">
    <source>
        <dbReference type="ARBA" id="ARBA00038292"/>
    </source>
</evidence>
<dbReference type="PANTHER" id="PTHR43278:SF2">
    <property type="entry name" value="IRON-SULFUR FLAVOPROTEIN"/>
    <property type="match status" value="1"/>
</dbReference>
<reference evidence="7" key="2">
    <citation type="submission" date="2019-02" db="EMBL/GenBank/DDBJ databases">
        <authorList>
            <person name="Chen S.-C."/>
            <person name="Chien H.-H."/>
            <person name="Lai M.-C."/>
        </authorList>
    </citation>
    <scope>NUCLEOTIDE SEQUENCE</scope>
    <source>
        <strain evidence="7">N2F9704</strain>
    </source>
</reference>
<dbReference type="Proteomes" id="UP001042704">
    <property type="component" value="Chromosome"/>
</dbReference>
<dbReference type="RefSeq" id="WP_265582277.1">
    <property type="nucleotide sequence ID" value="NZ_CP036172.1"/>
</dbReference>
<organism evidence="7 8">
    <name type="scientific">Methanofollis aquaemaris</name>
    <dbReference type="NCBI Taxonomy" id="126734"/>
    <lineage>
        <taxon>Archaea</taxon>
        <taxon>Methanobacteriati</taxon>
        <taxon>Methanobacteriota</taxon>
        <taxon>Stenosarchaea group</taxon>
        <taxon>Methanomicrobia</taxon>
        <taxon>Methanomicrobiales</taxon>
        <taxon>Methanomicrobiaceae</taxon>
        <taxon>Methanofollis</taxon>
    </lineage>
</organism>
<gene>
    <name evidence="7" type="ORF">RJ40_05085</name>
</gene>
<sequence>MKVTAFVGSPRPGGNTEVLVREALQGAEDAGAETTLIYLNDAAFLDCQGCGFCNDGGTCKLEDDMTGLYQMIEETDGIILGSPVYFGMVSGITKSFIDRWYAFMGPEFTSRLRPGKKAAIILAQGDPNPDVYGPMATHLAVTMEFFGIEVAAPLVGAGLLDVGDAAKDGELMRRAYELGKRLASG</sequence>
<dbReference type="GeneID" id="76423710"/>
<dbReference type="InterPro" id="IPR005025">
    <property type="entry name" value="FMN_Rdtase-like_dom"/>
</dbReference>
<dbReference type="InterPro" id="IPR051796">
    <property type="entry name" value="ISF_SsuE-like"/>
</dbReference>
<dbReference type="KEGG" id="maqe:RJ40_05085"/>
<dbReference type="GO" id="GO:0016491">
    <property type="term" value="F:oxidoreductase activity"/>
    <property type="evidence" value="ECO:0007669"/>
    <property type="project" value="InterPro"/>
</dbReference>
<comment type="similarity">
    <text evidence="5">Belongs to the SsuE family. Isf subfamily.</text>
</comment>
<keyword evidence="8" id="KW-1185">Reference proteome</keyword>
<dbReference type="Gene3D" id="3.40.50.360">
    <property type="match status" value="1"/>
</dbReference>
<proteinExistence type="inferred from homology"/>
<comment type="cofactor">
    <cofactor evidence="2">
        <name>[4Fe-4S] cluster</name>
        <dbReference type="ChEBI" id="CHEBI:49883"/>
    </cofactor>
</comment>
<evidence type="ECO:0000256" key="3">
    <source>
        <dbReference type="ARBA" id="ARBA00022630"/>
    </source>
</evidence>
<evidence type="ECO:0000256" key="1">
    <source>
        <dbReference type="ARBA" id="ARBA00001917"/>
    </source>
</evidence>
<evidence type="ECO:0000313" key="7">
    <source>
        <dbReference type="EMBL" id="QSZ66909.1"/>
    </source>
</evidence>